<evidence type="ECO:0000256" key="5">
    <source>
        <dbReference type="ARBA" id="ARBA00023157"/>
    </source>
</evidence>
<sequence>MSKGGERMWNCGFVVKEALFLCALLSLFTLPHAFKQSLCCERTNLGSSFQNHQAKTQNAAYDGPGSYPPRCTGKCGDCTPCVPVHVPVPPGTPVIAEYYPEAWRCKCGNKLYLP</sequence>
<comment type="function">
    <text evidence="6">Controls stomatal patterning.</text>
</comment>
<evidence type="ECO:0000256" key="6">
    <source>
        <dbReference type="RuleBase" id="RU367102"/>
    </source>
</evidence>
<name>A0A833R679_9POAL</name>
<keyword evidence="6" id="KW-0217">Developmental protein</keyword>
<dbReference type="PANTHER" id="PTHR33109:SF4">
    <property type="entry name" value="EPIDERMAL PATTERNING FACTOR-LIKE PROTEIN 6"/>
    <property type="match status" value="1"/>
</dbReference>
<proteinExistence type="inferred from homology"/>
<evidence type="ECO:0000313" key="8">
    <source>
        <dbReference type="Proteomes" id="UP000623129"/>
    </source>
</evidence>
<evidence type="ECO:0000256" key="3">
    <source>
        <dbReference type="ARBA" id="ARBA00022525"/>
    </source>
</evidence>
<evidence type="ECO:0000256" key="1">
    <source>
        <dbReference type="ARBA" id="ARBA00004613"/>
    </source>
</evidence>
<keyword evidence="5" id="KW-1015">Disulfide bond</keyword>
<dbReference type="Proteomes" id="UP000623129">
    <property type="component" value="Unassembled WGS sequence"/>
</dbReference>
<dbReference type="GO" id="GO:0010052">
    <property type="term" value="P:guard cell differentiation"/>
    <property type="evidence" value="ECO:0007669"/>
    <property type="project" value="UniProtKB-UniRule"/>
</dbReference>
<dbReference type="PANTHER" id="PTHR33109">
    <property type="entry name" value="EPIDERMAL PATTERNING FACTOR-LIKE PROTEIN 4"/>
    <property type="match status" value="1"/>
</dbReference>
<dbReference type="InterPro" id="IPR039455">
    <property type="entry name" value="EPFL"/>
</dbReference>
<reference evidence="7" key="1">
    <citation type="submission" date="2020-01" db="EMBL/GenBank/DDBJ databases">
        <title>Genome sequence of Kobresia littledalei, the first chromosome-level genome in the family Cyperaceae.</title>
        <authorList>
            <person name="Qu G."/>
        </authorList>
    </citation>
    <scope>NUCLEOTIDE SEQUENCE</scope>
    <source>
        <strain evidence="7">C.B.Clarke</strain>
        <tissue evidence="7">Leaf</tissue>
    </source>
</reference>
<keyword evidence="3 6" id="KW-0964">Secreted</keyword>
<feature type="chain" id="PRO_5033111171" description="Epidermal patterning factor-like protein" evidence="6">
    <location>
        <begin position="34"/>
        <end position="114"/>
    </location>
</feature>
<gene>
    <name evidence="7" type="ORF">FCM35_KLT03930</name>
</gene>
<evidence type="ECO:0000313" key="7">
    <source>
        <dbReference type="EMBL" id="KAF3330576.1"/>
    </source>
</evidence>
<keyword evidence="4 6" id="KW-0732">Signal</keyword>
<dbReference type="AlphaFoldDB" id="A0A833R679"/>
<organism evidence="7 8">
    <name type="scientific">Carex littledalei</name>
    <dbReference type="NCBI Taxonomy" id="544730"/>
    <lineage>
        <taxon>Eukaryota</taxon>
        <taxon>Viridiplantae</taxon>
        <taxon>Streptophyta</taxon>
        <taxon>Embryophyta</taxon>
        <taxon>Tracheophyta</taxon>
        <taxon>Spermatophyta</taxon>
        <taxon>Magnoliopsida</taxon>
        <taxon>Liliopsida</taxon>
        <taxon>Poales</taxon>
        <taxon>Cyperaceae</taxon>
        <taxon>Cyperoideae</taxon>
        <taxon>Cariceae</taxon>
        <taxon>Carex</taxon>
        <taxon>Carex subgen. Euthyceras</taxon>
    </lineage>
</organism>
<keyword evidence="8" id="KW-1185">Reference proteome</keyword>
<dbReference type="GO" id="GO:0005576">
    <property type="term" value="C:extracellular region"/>
    <property type="evidence" value="ECO:0007669"/>
    <property type="project" value="UniProtKB-SubCell"/>
</dbReference>
<protein>
    <recommendedName>
        <fullName evidence="6">Epidermal patterning factor-like protein</fullName>
    </recommendedName>
</protein>
<evidence type="ECO:0000256" key="2">
    <source>
        <dbReference type="ARBA" id="ARBA00008127"/>
    </source>
</evidence>
<evidence type="ECO:0000256" key="4">
    <source>
        <dbReference type="ARBA" id="ARBA00022729"/>
    </source>
</evidence>
<dbReference type="OrthoDB" id="1937916at2759"/>
<comment type="subcellular location">
    <subcellularLocation>
        <location evidence="1 6">Secreted</location>
    </subcellularLocation>
</comment>
<feature type="signal peptide" evidence="6">
    <location>
        <begin position="1"/>
        <end position="33"/>
    </location>
</feature>
<comment type="caution">
    <text evidence="7">The sequence shown here is derived from an EMBL/GenBank/DDBJ whole genome shotgun (WGS) entry which is preliminary data.</text>
</comment>
<dbReference type="EMBL" id="SWLB01000013">
    <property type="protein sequence ID" value="KAF3330576.1"/>
    <property type="molecule type" value="Genomic_DNA"/>
</dbReference>
<accession>A0A833R679</accession>
<dbReference type="Pfam" id="PF17181">
    <property type="entry name" value="EPF"/>
    <property type="match status" value="1"/>
</dbReference>
<comment type="similarity">
    <text evidence="2 6">Belongs to the plant cysteine rich small secretory peptide family. Epidermal patterning factor subfamily.</text>
</comment>